<reference evidence="4" key="1">
    <citation type="submission" date="2020-07" db="EMBL/GenBank/DDBJ databases">
        <title>Genome sequence and genetic diversity analysis of an under-domesticated orphan crop, white fonio (Digitaria exilis).</title>
        <authorList>
            <person name="Bennetzen J.L."/>
            <person name="Chen S."/>
            <person name="Ma X."/>
            <person name="Wang X."/>
            <person name="Yssel A.E.J."/>
            <person name="Chaluvadi S.R."/>
            <person name="Johnson M."/>
            <person name="Gangashetty P."/>
            <person name="Hamidou F."/>
            <person name="Sanogo M.D."/>
            <person name="Zwaenepoel A."/>
            <person name="Wallace J."/>
            <person name="Van De Peer Y."/>
            <person name="Van Deynze A."/>
        </authorList>
    </citation>
    <scope>NUCLEOTIDE SEQUENCE</scope>
    <source>
        <tissue evidence="4">Leaves</tissue>
    </source>
</reference>
<feature type="region of interest" description="Disordered" evidence="1">
    <location>
        <begin position="431"/>
        <end position="471"/>
    </location>
</feature>
<feature type="domain" description="DUF3741" evidence="2">
    <location>
        <begin position="236"/>
        <end position="268"/>
    </location>
</feature>
<dbReference type="Pfam" id="PF14309">
    <property type="entry name" value="DUF4378"/>
    <property type="match status" value="1"/>
</dbReference>
<comment type="caution">
    <text evidence="4">The sequence shown here is derived from an EMBL/GenBank/DDBJ whole genome shotgun (WGS) entry which is preliminary data.</text>
</comment>
<feature type="domain" description="DUF4378" evidence="3">
    <location>
        <begin position="743"/>
        <end position="885"/>
    </location>
</feature>
<dbReference type="AlphaFoldDB" id="A0A835FZS9"/>
<gene>
    <name evidence="4" type="ORF">HU200_001438</name>
</gene>
<dbReference type="PANTHER" id="PTHR47857:SF2">
    <property type="entry name" value="EXPRESSED PROTEIN"/>
    <property type="match status" value="1"/>
</dbReference>
<dbReference type="EMBL" id="JACEFO010000138">
    <property type="protein sequence ID" value="KAF8780335.1"/>
    <property type="molecule type" value="Genomic_DNA"/>
</dbReference>
<organism evidence="4 5">
    <name type="scientific">Digitaria exilis</name>
    <dbReference type="NCBI Taxonomy" id="1010633"/>
    <lineage>
        <taxon>Eukaryota</taxon>
        <taxon>Viridiplantae</taxon>
        <taxon>Streptophyta</taxon>
        <taxon>Embryophyta</taxon>
        <taxon>Tracheophyta</taxon>
        <taxon>Spermatophyta</taxon>
        <taxon>Magnoliopsida</taxon>
        <taxon>Liliopsida</taxon>
        <taxon>Poales</taxon>
        <taxon>Poaceae</taxon>
        <taxon>PACMAD clade</taxon>
        <taxon>Panicoideae</taxon>
        <taxon>Panicodae</taxon>
        <taxon>Paniceae</taxon>
        <taxon>Anthephorinae</taxon>
        <taxon>Digitaria</taxon>
    </lineage>
</organism>
<dbReference type="InterPro" id="IPR025486">
    <property type="entry name" value="DUF4378"/>
</dbReference>
<evidence type="ECO:0000256" key="1">
    <source>
        <dbReference type="SAM" id="MobiDB-lite"/>
    </source>
</evidence>
<feature type="region of interest" description="Disordered" evidence="1">
    <location>
        <begin position="122"/>
        <end position="155"/>
    </location>
</feature>
<feature type="compositionally biased region" description="Basic and acidic residues" evidence="1">
    <location>
        <begin position="293"/>
        <end position="302"/>
    </location>
</feature>
<proteinExistence type="predicted"/>
<feature type="compositionally biased region" description="Polar residues" evidence="1">
    <location>
        <begin position="124"/>
        <end position="150"/>
    </location>
</feature>
<dbReference type="Pfam" id="PF12552">
    <property type="entry name" value="DUF3741"/>
    <property type="match status" value="1"/>
</dbReference>
<dbReference type="Proteomes" id="UP000636709">
    <property type="component" value="Unassembled WGS sequence"/>
</dbReference>
<accession>A0A835FZS9</accession>
<evidence type="ECO:0000313" key="5">
    <source>
        <dbReference type="Proteomes" id="UP000636709"/>
    </source>
</evidence>
<evidence type="ECO:0000259" key="2">
    <source>
        <dbReference type="Pfam" id="PF12552"/>
    </source>
</evidence>
<sequence>MGKTSQRRLTRRQDTNIGCMTGLIRMFHSRHDAKLLLDRKQGSRRRHTFGGFPGRGHSRNNSRDLDEIDVDVHNMEECSSSKPTVKRLMEDELERVKQLKIPDDEVQRILADLGHDVYLDKKSTQNSKSKGDQNYSTSITTSVPSGSLDPSGSKCMEETEDNELEFALADFLGQIHRYHDKQPHKNCNDKDEMCTELKVLIQTKINELDNPPCSLGYEQTPQGEEKDTAGGNCLRSSSITQPKKFRDALEMLSSNSEIFLKILQKSESHTLDSIQRHQNRQIGATQVPTKMSENAKSDKDTQDPTQSELAAETCGKETRHVFFWKKERLNRRQPAEATNSSQPVNKIVILKPNPRRGIEPAAAVSSTQGPELSADETSKFSIKGVRRRFRIVTSEARKGRPSVCEDGLQKDPHWFKSSAFTIKKDTRHLAEHTSEEKASFTAIKDFRSSTRSTQKQRNDGPSKINSNIKTSPKDESVFYDEAKKHLTEILKDKSETAKYPKLQISRSLVRMLSLPQYSTLSPRSSPRAKDFIYLSPEEANSHAIYKEKREEFAKEESQLGEISESVACEAQHGQVVQERHCIKEESQETTQDNAELDTLHTKEIDKLDCTGKYGNAWSIPTEQSRYKPSQDMVEEAEPIQESDGMLPSSSENDMPECREPMTPRSSAPTEMISQLSPDGIHEKQDQPSPVSVLDPFFHEDVDSPNHKNVTKCELYDDILRPQYTTGDSSDQGVFWQDKDARLGYIKELLELSELCTYQNLEVWYLEDELISHVLFEELHQGNQIDDVKILFDCVCEAVTEVQGIYFRNVCLSSLKHNITGPPTGRNLISEINKHVERHLNYQFPSTLDQLVNMDLEGGRWMDLRSESENITVVVWDCILDELLEEIVYDLWF</sequence>
<evidence type="ECO:0000259" key="3">
    <source>
        <dbReference type="Pfam" id="PF14309"/>
    </source>
</evidence>
<keyword evidence="5" id="KW-1185">Reference proteome</keyword>
<evidence type="ECO:0000313" key="4">
    <source>
        <dbReference type="EMBL" id="KAF8780335.1"/>
    </source>
</evidence>
<dbReference type="OrthoDB" id="770239at2759"/>
<feature type="compositionally biased region" description="Polar residues" evidence="1">
    <location>
        <begin position="280"/>
        <end position="292"/>
    </location>
</feature>
<feature type="region of interest" description="Disordered" evidence="1">
    <location>
        <begin position="40"/>
        <end position="63"/>
    </location>
</feature>
<dbReference type="InterPro" id="IPR022212">
    <property type="entry name" value="DUF3741"/>
</dbReference>
<feature type="region of interest" description="Disordered" evidence="1">
    <location>
        <begin position="271"/>
        <end position="312"/>
    </location>
</feature>
<dbReference type="PANTHER" id="PTHR47857">
    <property type="entry name" value="EXPRESSED PROTEIN-RELATED"/>
    <property type="match status" value="1"/>
</dbReference>
<name>A0A835FZS9_9POAL</name>
<feature type="region of interest" description="Disordered" evidence="1">
    <location>
        <begin position="621"/>
        <end position="671"/>
    </location>
</feature>
<evidence type="ECO:0008006" key="6">
    <source>
        <dbReference type="Google" id="ProtNLM"/>
    </source>
</evidence>
<feature type="compositionally biased region" description="Basic and acidic residues" evidence="1">
    <location>
        <begin position="431"/>
        <end position="448"/>
    </location>
</feature>
<protein>
    <recommendedName>
        <fullName evidence="6">DUF4378 domain-containing protein</fullName>
    </recommendedName>
</protein>